<evidence type="ECO:0000259" key="2">
    <source>
        <dbReference type="PROSITE" id="PS50835"/>
    </source>
</evidence>
<proteinExistence type="predicted"/>
<reference evidence="3" key="1">
    <citation type="submission" date="2019-06" db="EMBL/GenBank/DDBJ databases">
        <authorList>
            <consortium name="Wellcome Sanger Institute Data Sharing"/>
        </authorList>
    </citation>
    <scope>NUCLEOTIDE SEQUENCE [LARGE SCALE GENOMIC DNA]</scope>
</reference>
<keyword evidence="4" id="KW-1185">Reference proteome</keyword>
<feature type="domain" description="Ig-like" evidence="2">
    <location>
        <begin position="12"/>
        <end position="84"/>
    </location>
</feature>
<keyword evidence="1" id="KW-0732">Signal</keyword>
<dbReference type="InterPro" id="IPR050467">
    <property type="entry name" value="LRFN"/>
</dbReference>
<organism evidence="3 4">
    <name type="scientific">Sphaeramia orbicularis</name>
    <name type="common">orbiculate cardinalfish</name>
    <dbReference type="NCBI Taxonomy" id="375764"/>
    <lineage>
        <taxon>Eukaryota</taxon>
        <taxon>Metazoa</taxon>
        <taxon>Chordata</taxon>
        <taxon>Craniata</taxon>
        <taxon>Vertebrata</taxon>
        <taxon>Euteleostomi</taxon>
        <taxon>Actinopterygii</taxon>
        <taxon>Neopterygii</taxon>
        <taxon>Teleostei</taxon>
        <taxon>Neoteleostei</taxon>
        <taxon>Acanthomorphata</taxon>
        <taxon>Gobiaria</taxon>
        <taxon>Kurtiformes</taxon>
        <taxon>Apogonoidei</taxon>
        <taxon>Apogonidae</taxon>
        <taxon>Apogoninae</taxon>
        <taxon>Sphaeramia</taxon>
    </lineage>
</organism>
<dbReference type="SMART" id="SM00408">
    <property type="entry name" value="IGc2"/>
    <property type="match status" value="1"/>
</dbReference>
<dbReference type="InterPro" id="IPR003599">
    <property type="entry name" value="Ig_sub"/>
</dbReference>
<protein>
    <recommendedName>
        <fullName evidence="2">Ig-like domain-containing protein</fullName>
    </recommendedName>
</protein>
<dbReference type="InterPro" id="IPR003598">
    <property type="entry name" value="Ig_sub2"/>
</dbReference>
<dbReference type="SMART" id="SM00409">
    <property type="entry name" value="IG"/>
    <property type="match status" value="1"/>
</dbReference>
<evidence type="ECO:0000313" key="4">
    <source>
        <dbReference type="Proteomes" id="UP000472271"/>
    </source>
</evidence>
<dbReference type="InterPro" id="IPR013783">
    <property type="entry name" value="Ig-like_fold"/>
</dbReference>
<dbReference type="InterPro" id="IPR036179">
    <property type="entry name" value="Ig-like_dom_sf"/>
</dbReference>
<sequence length="97" mass="10677">MVITLAVQTQVPQIQPPKSTDIAVYMGKSVTLDCFASGKPTAQISWILPDRTFNGTLQIHSKITLTDEGKYVCVAQNSSQPRISSDIKLCCNWYSKA</sequence>
<name>A0A673CQC0_9TELE</name>
<dbReference type="Ensembl" id="ENSSORT00005055460.1">
    <property type="protein sequence ID" value="ENSSORP00005054188.1"/>
    <property type="gene ID" value="ENSSORG00005024289.1"/>
</dbReference>
<dbReference type="Gene3D" id="2.60.40.10">
    <property type="entry name" value="Immunoglobulins"/>
    <property type="match status" value="1"/>
</dbReference>
<reference evidence="3" key="3">
    <citation type="submission" date="2025-09" db="UniProtKB">
        <authorList>
            <consortium name="Ensembl"/>
        </authorList>
    </citation>
    <scope>IDENTIFICATION</scope>
</reference>
<evidence type="ECO:0000313" key="3">
    <source>
        <dbReference type="Ensembl" id="ENSSORP00005054188.1"/>
    </source>
</evidence>
<dbReference type="PANTHER" id="PTHR45842">
    <property type="entry name" value="SYNAPTIC ADHESION-LIKE MOLECULE SALM"/>
    <property type="match status" value="1"/>
</dbReference>
<dbReference type="AlphaFoldDB" id="A0A673CQC0"/>
<evidence type="ECO:0000256" key="1">
    <source>
        <dbReference type="ARBA" id="ARBA00022729"/>
    </source>
</evidence>
<dbReference type="PROSITE" id="PS50835">
    <property type="entry name" value="IG_LIKE"/>
    <property type="match status" value="1"/>
</dbReference>
<accession>A0A673CQC0</accession>
<dbReference type="Proteomes" id="UP000472271">
    <property type="component" value="Chromosome 10"/>
</dbReference>
<dbReference type="InterPro" id="IPR007110">
    <property type="entry name" value="Ig-like_dom"/>
</dbReference>
<dbReference type="PANTHER" id="PTHR45842:SF25">
    <property type="entry name" value="CARBOXYPEPTIDASE N SUBUNIT 2-LIKE"/>
    <property type="match status" value="1"/>
</dbReference>
<dbReference type="Pfam" id="PF13895">
    <property type="entry name" value="Ig_2"/>
    <property type="match status" value="1"/>
</dbReference>
<reference evidence="3" key="2">
    <citation type="submission" date="2025-08" db="UniProtKB">
        <authorList>
            <consortium name="Ensembl"/>
        </authorList>
    </citation>
    <scope>IDENTIFICATION</scope>
</reference>
<dbReference type="SUPFAM" id="SSF48726">
    <property type="entry name" value="Immunoglobulin"/>
    <property type="match status" value="1"/>
</dbReference>